<keyword evidence="1" id="KW-1133">Transmembrane helix</keyword>
<feature type="transmembrane region" description="Helical" evidence="1">
    <location>
        <begin position="908"/>
        <end position="932"/>
    </location>
</feature>
<dbReference type="EMBL" id="JAPFFF010000015">
    <property type="protein sequence ID" value="KAK8866744.1"/>
    <property type="molecule type" value="Genomic_DNA"/>
</dbReference>
<evidence type="ECO:0000313" key="4">
    <source>
        <dbReference type="Proteomes" id="UP001470230"/>
    </source>
</evidence>
<reference evidence="3 4" key="1">
    <citation type="submission" date="2024-04" db="EMBL/GenBank/DDBJ databases">
        <title>Tritrichomonas musculus Genome.</title>
        <authorList>
            <person name="Alves-Ferreira E."/>
            <person name="Grigg M."/>
            <person name="Lorenzi H."/>
            <person name="Galac M."/>
        </authorList>
    </citation>
    <scope>NUCLEOTIDE SEQUENCE [LARGE SCALE GENOMIC DNA]</scope>
    <source>
        <strain evidence="3 4">EAF2021</strain>
    </source>
</reference>
<evidence type="ECO:0000256" key="2">
    <source>
        <dbReference type="SAM" id="SignalP"/>
    </source>
</evidence>
<evidence type="ECO:0000256" key="1">
    <source>
        <dbReference type="SAM" id="Phobius"/>
    </source>
</evidence>
<evidence type="ECO:0000313" key="3">
    <source>
        <dbReference type="EMBL" id="KAK8866744.1"/>
    </source>
</evidence>
<proteinExistence type="predicted"/>
<keyword evidence="1" id="KW-0812">Transmembrane</keyword>
<dbReference type="Proteomes" id="UP001470230">
    <property type="component" value="Unassembled WGS sequence"/>
</dbReference>
<feature type="signal peptide" evidence="2">
    <location>
        <begin position="1"/>
        <end position="16"/>
    </location>
</feature>
<keyword evidence="4" id="KW-1185">Reference proteome</keyword>
<keyword evidence="1" id="KW-0472">Membrane</keyword>
<feature type="chain" id="PRO_5046459838" description="MRH domain-containing protein" evidence="2">
    <location>
        <begin position="17"/>
        <end position="973"/>
    </location>
</feature>
<protein>
    <recommendedName>
        <fullName evidence="5">MRH domain-containing protein</fullName>
    </recommendedName>
</protein>
<comment type="caution">
    <text evidence="3">The sequence shown here is derived from an EMBL/GenBank/DDBJ whole genome shotgun (WGS) entry which is preliminary data.</text>
</comment>
<gene>
    <name evidence="3" type="ORF">M9Y10_009712</name>
</gene>
<name>A0ABR2IP50_9EUKA</name>
<sequence length="973" mass="108205">MLYLLLALNFNLFAKTKLLNTKTQTSFIVLHKETTKWDFTDLQSNRDPFTYTQSSKNYTYYVRFAKELSQSDLPSYADYGAIKNHKGTNAVRCNSYTQKCDILSTIYEYDWNTILDSAPERGVLYIADGKPFMNSDGEYEEWEIHYEFRCNESSESLTPNMFVDTPFKNMPRLYLLFNNKRSCGQVWTAEPTATPSPFNPDCTVYYRQDGDKNRAIYFNLSEWNGGALGIPIDVITTSGNKTLFWEPCERMVNCPWGGNCHGASMSSAWLCDENLDCENFTVIPGGENTSYVDTDLIDGTDINHGFRIKYENSTNGKLYVDITCKGDYPNDHVLFDPTGVYDKTNKVLTISGSTYDACPKDVPEPVPPIDKCRFNLTQEGPEKNEYFIDMDLAVLGTKSKQVEVRGDGGGTQKKLYVAPCDSIPCPDGFDCDGDEDATVLLCEISSETEAPPVCIAYGILDHGVSAALKGDYIINGATTYYSGDRGRTAEIDWKCNKSMLSHNYILPDVVYLKSGKLSIDVQSIEACMDGKGPTPTAPPLVQPDVPDANYPTPSPVPSPQAMYYFEDLPQSEYIIIDLSQLASYKTFTGETELSIDGRKGSIHTEFHPWNLINYPSGWGSSDVFDQANLWQCWFADFSPYCHPVADKRQPGLGVSLQKANDIDSGVKITYNGAFGAIFEIDIACDQTATKRFDITNMVINYSHTGNTHKWLINTSLELACSNKFQPANTPYPTQTPEPSGETPSTYFSTSVNGQNIELNLNKFKYIEAYVASGYSGKYSRNQVLFSPTSKIGCPQGKTCPSYQEGNAWLCVNDSSYCYPIGNMDYGLTMNVLSKTDPYAGVTVNYDGGLHGSEVHFNFFCDESLSDDQMVIKPIDISTPPGKVHAITAMTSQVCPYVPMTLRKATPGAYFLIALGIAFVAYFGIGTLIMYVISGGISVPFEPFWVEFFECVSTAVVFIFTCGKSRTVAAYDNI</sequence>
<keyword evidence="2" id="KW-0732">Signal</keyword>
<evidence type="ECO:0008006" key="5">
    <source>
        <dbReference type="Google" id="ProtNLM"/>
    </source>
</evidence>
<accession>A0ABR2IP50</accession>
<dbReference type="PANTHER" id="PTHR15071:SF0">
    <property type="entry name" value="MANNOSE 6-PHOSPHATE RECEPTOR-LIKE PROTEIN 1"/>
    <property type="match status" value="1"/>
</dbReference>
<dbReference type="PANTHER" id="PTHR15071">
    <property type="entry name" value="MANNOSE-6-PHOSPHATE RECEPTOR FAMILY MEMBER"/>
    <property type="match status" value="1"/>
</dbReference>
<organism evidence="3 4">
    <name type="scientific">Tritrichomonas musculus</name>
    <dbReference type="NCBI Taxonomy" id="1915356"/>
    <lineage>
        <taxon>Eukaryota</taxon>
        <taxon>Metamonada</taxon>
        <taxon>Parabasalia</taxon>
        <taxon>Tritrichomonadida</taxon>
        <taxon>Tritrichomonadidae</taxon>
        <taxon>Tritrichomonas</taxon>
    </lineage>
</organism>